<evidence type="ECO:0000256" key="10">
    <source>
        <dbReference type="ARBA" id="ARBA00031800"/>
    </source>
</evidence>
<comment type="function">
    <text evidence="2 11">NAD-binding protein involved in the addition of a carboxymethylaminomethyl (cmnm) group at the wobble position (U34) of certain tRNAs, forming tRNA-cmnm(5)s(2)U34.</text>
</comment>
<dbReference type="InterPro" id="IPR004416">
    <property type="entry name" value="MnmG"/>
</dbReference>
<dbReference type="EMBL" id="CP011232">
    <property type="protein sequence ID" value="AKI97079.1"/>
    <property type="molecule type" value="Genomic_DNA"/>
</dbReference>
<dbReference type="GO" id="GO:0050660">
    <property type="term" value="F:flavin adenine dinucleotide binding"/>
    <property type="evidence" value="ECO:0007669"/>
    <property type="project" value="UniProtKB-UniRule"/>
</dbReference>
<gene>
    <name evidence="11" type="primary">mnmG</name>
    <name evidence="11" type="synonym">gidA</name>
    <name evidence="13" type="ORF">IX53_03745</name>
</gene>
<dbReference type="STRING" id="1330330.IX53_03745"/>
<dbReference type="InterPro" id="IPR020595">
    <property type="entry name" value="MnmG-rel_CS"/>
</dbReference>
<dbReference type="InterPro" id="IPR036188">
    <property type="entry name" value="FAD/NAD-bd_sf"/>
</dbReference>
<dbReference type="OrthoDB" id="9815560at2"/>
<dbReference type="SMART" id="SM01228">
    <property type="entry name" value="GIDA_assoc_3"/>
    <property type="match status" value="1"/>
</dbReference>
<dbReference type="InterPro" id="IPR044920">
    <property type="entry name" value="MnmG_C_subdom_sf"/>
</dbReference>
<feature type="domain" description="tRNA uridine 5-carboxymethylaminomethyl modification enzyme C-terminal subdomain" evidence="12">
    <location>
        <begin position="549"/>
        <end position="620"/>
    </location>
</feature>
<evidence type="ECO:0000256" key="3">
    <source>
        <dbReference type="ARBA" id="ARBA00007653"/>
    </source>
</evidence>
<comment type="similarity">
    <text evidence="3 11">Belongs to the MnmG family.</text>
</comment>
<evidence type="ECO:0000256" key="1">
    <source>
        <dbReference type="ARBA" id="ARBA00001974"/>
    </source>
</evidence>
<dbReference type="SUPFAM" id="SSF51905">
    <property type="entry name" value="FAD/NAD(P)-binding domain"/>
    <property type="match status" value="1"/>
</dbReference>
<comment type="cofactor">
    <cofactor evidence="1 11">
        <name>FAD</name>
        <dbReference type="ChEBI" id="CHEBI:57692"/>
    </cofactor>
</comment>
<keyword evidence="14" id="KW-1185">Reference proteome</keyword>
<proteinExistence type="inferred from homology"/>
<dbReference type="KEGG" id="kpf:IX53_03745"/>
<evidence type="ECO:0000256" key="8">
    <source>
        <dbReference type="ARBA" id="ARBA00023027"/>
    </source>
</evidence>
<evidence type="ECO:0000313" key="13">
    <source>
        <dbReference type="EMBL" id="AKI97079.1"/>
    </source>
</evidence>
<organism evidence="13 14">
    <name type="scientific">Kosmotoga pacifica</name>
    <dbReference type="NCBI Taxonomy" id="1330330"/>
    <lineage>
        <taxon>Bacteria</taxon>
        <taxon>Thermotogati</taxon>
        <taxon>Thermotogota</taxon>
        <taxon>Thermotogae</taxon>
        <taxon>Kosmotogales</taxon>
        <taxon>Kosmotogaceae</taxon>
        <taxon>Kosmotoga</taxon>
    </lineage>
</organism>
<reference evidence="13 14" key="1">
    <citation type="submission" date="2015-04" db="EMBL/GenBank/DDBJ databases">
        <title>Complete Genome Sequence of Kosmotoga pacifica SLHLJ1.</title>
        <authorList>
            <person name="Jiang L.J."/>
            <person name="Shao Z.Z."/>
            <person name="Jebbar M."/>
        </authorList>
    </citation>
    <scope>NUCLEOTIDE SEQUENCE [LARGE SCALE GENOMIC DNA]</scope>
    <source>
        <strain evidence="13 14">SLHLJ1</strain>
    </source>
</reference>
<dbReference type="GO" id="GO:0030488">
    <property type="term" value="P:tRNA methylation"/>
    <property type="evidence" value="ECO:0007669"/>
    <property type="project" value="TreeGrafter"/>
</dbReference>
<dbReference type="Proteomes" id="UP000035159">
    <property type="component" value="Chromosome"/>
</dbReference>
<dbReference type="PROSITE" id="PS01280">
    <property type="entry name" value="GIDA_1"/>
    <property type="match status" value="1"/>
</dbReference>
<evidence type="ECO:0000313" key="14">
    <source>
        <dbReference type="Proteomes" id="UP000035159"/>
    </source>
</evidence>
<dbReference type="Pfam" id="PF13932">
    <property type="entry name" value="SAM_GIDA_C"/>
    <property type="match status" value="1"/>
</dbReference>
<keyword evidence="8 11" id="KW-0520">NAD</keyword>
<keyword evidence="11" id="KW-0963">Cytoplasm</keyword>
<dbReference type="PROSITE" id="PS01281">
    <property type="entry name" value="GIDA_2"/>
    <property type="match status" value="1"/>
</dbReference>
<dbReference type="FunFam" id="3.50.50.60:FF:000002">
    <property type="entry name" value="tRNA uridine 5-carboxymethylaminomethyl modification enzyme MnmG"/>
    <property type="match status" value="1"/>
</dbReference>
<dbReference type="InterPro" id="IPR047001">
    <property type="entry name" value="MnmG_C_subdom"/>
</dbReference>
<evidence type="ECO:0000256" key="9">
    <source>
        <dbReference type="ARBA" id="ARBA00025948"/>
    </source>
</evidence>
<evidence type="ECO:0000256" key="4">
    <source>
        <dbReference type="ARBA" id="ARBA00020461"/>
    </source>
</evidence>
<evidence type="ECO:0000256" key="2">
    <source>
        <dbReference type="ARBA" id="ARBA00003717"/>
    </source>
</evidence>
<accession>A0A0G2ZC00</accession>
<evidence type="ECO:0000256" key="7">
    <source>
        <dbReference type="ARBA" id="ARBA00022827"/>
    </source>
</evidence>
<keyword evidence="7 11" id="KW-0274">FAD</keyword>
<feature type="binding site" evidence="11">
    <location>
        <begin position="16"/>
        <end position="21"/>
    </location>
    <ligand>
        <name>FAD</name>
        <dbReference type="ChEBI" id="CHEBI:57692"/>
    </ligand>
</feature>
<dbReference type="InterPro" id="IPR049312">
    <property type="entry name" value="GIDA_C_N"/>
</dbReference>
<keyword evidence="6 11" id="KW-0819">tRNA processing</keyword>
<dbReference type="NCBIfam" id="TIGR00136">
    <property type="entry name" value="mnmG_gidA"/>
    <property type="match status" value="1"/>
</dbReference>
<comment type="subcellular location">
    <subcellularLocation>
        <location evidence="11">Cytoplasm</location>
    </subcellularLocation>
</comment>
<evidence type="ECO:0000256" key="11">
    <source>
        <dbReference type="HAMAP-Rule" id="MF_00129"/>
    </source>
</evidence>
<dbReference type="PANTHER" id="PTHR11806">
    <property type="entry name" value="GLUCOSE INHIBITED DIVISION PROTEIN A"/>
    <property type="match status" value="1"/>
</dbReference>
<comment type="subunit">
    <text evidence="9 11">Homodimer. Heterotetramer of two MnmE and two MnmG subunits.</text>
</comment>
<dbReference type="FunFam" id="1.10.150.570:FF:000001">
    <property type="entry name" value="tRNA uridine 5-carboxymethylaminomethyl modification enzyme MnmG"/>
    <property type="match status" value="1"/>
</dbReference>
<dbReference type="GO" id="GO:0002098">
    <property type="term" value="P:tRNA wobble uridine modification"/>
    <property type="evidence" value="ECO:0007669"/>
    <property type="project" value="InterPro"/>
</dbReference>
<name>A0A0G2ZC00_9BACT</name>
<evidence type="ECO:0000259" key="12">
    <source>
        <dbReference type="SMART" id="SM01228"/>
    </source>
</evidence>
<dbReference type="GO" id="GO:0005829">
    <property type="term" value="C:cytosol"/>
    <property type="evidence" value="ECO:0007669"/>
    <property type="project" value="TreeGrafter"/>
</dbReference>
<keyword evidence="5 11" id="KW-0285">Flavoprotein</keyword>
<dbReference type="Pfam" id="PF01134">
    <property type="entry name" value="GIDA"/>
    <property type="match status" value="1"/>
</dbReference>
<evidence type="ECO:0000256" key="5">
    <source>
        <dbReference type="ARBA" id="ARBA00022630"/>
    </source>
</evidence>
<comment type="caution">
    <text evidence="11">Lacks conserved residue(s) required for the propagation of feature annotation.</text>
</comment>
<dbReference type="RefSeq" id="WP_047754214.1">
    <property type="nucleotide sequence ID" value="NZ_CAJUHA010000013.1"/>
</dbReference>
<dbReference type="InterPro" id="IPR002218">
    <property type="entry name" value="MnmG-rel"/>
</dbReference>
<dbReference type="AlphaFoldDB" id="A0A0G2ZC00"/>
<dbReference type="Gene3D" id="3.50.50.60">
    <property type="entry name" value="FAD/NAD(P)-binding domain"/>
    <property type="match status" value="2"/>
</dbReference>
<dbReference type="Gene3D" id="1.10.150.570">
    <property type="entry name" value="GidA associated domain, C-terminal subdomain"/>
    <property type="match status" value="1"/>
</dbReference>
<sequence>MKSTMDDYSFDIVVIGAGHAGIEAGLAAAKSGMKTLVLAINLDTVGWAPCNPAVGGPAKGIVAREVDALGGQIAKTTDKTAINIRMLNTSKGPAVRALRAQIDKREYSLEMKRVLENQENLYLRSGIATEIIAENGKVTGVATHFGQLYHSRAVIVTTGTFLGGKIFIGQKAFEAGRLGEFPAKQLSESLRKLGFKLARFKTGTPARILKSSIDFSKMERQDTADEPLAFSYFSEPRILPKDSPCWLTNTNARTHSIIRRDLRFSPLYGDVKLIHSIGPRYCPSIEDKVIKFSGKESHQVFVEPEGKNTAEYYLNGLSTSLPFETQLEMIRSVRGLENAIIVRPAYAVEYDFIIPDQLYPTLESKLIENLYFAGQVNGTSGYEEAAGQGIIAGINASAKLRGEAPLILKRSEAYIGVMIDDLVTRGVDEPYRLLTSRAEYRLMLRHDNAHLRLTEYGYRYGLIPRWFYDNVVNLREAIAREINRLNEIVIKPSNEINNRLLSAGTTAIYQSTRLAQLLKRPNVTYSLLKDFDPEPIAETSLMEQVETTIKYEGYINRLKQEISRFEKLENEIIPDDIDYDAVPNLSTESRDKLKKLRPLSIGQAMRIPGIKPADILNLSTYLKVHRER</sequence>
<evidence type="ECO:0000256" key="6">
    <source>
        <dbReference type="ARBA" id="ARBA00022694"/>
    </source>
</evidence>
<feature type="binding site" evidence="11">
    <location>
        <begin position="278"/>
        <end position="292"/>
    </location>
    <ligand>
        <name>NAD(+)</name>
        <dbReference type="ChEBI" id="CHEBI:57540"/>
    </ligand>
</feature>
<dbReference type="HAMAP" id="MF_00129">
    <property type="entry name" value="MnmG_GidA"/>
    <property type="match status" value="1"/>
</dbReference>
<dbReference type="PATRIC" id="fig|1330330.3.peg.752"/>
<dbReference type="Pfam" id="PF21680">
    <property type="entry name" value="GIDA_C_1st"/>
    <property type="match status" value="1"/>
</dbReference>
<protein>
    <recommendedName>
        <fullName evidence="4 11">tRNA uridine 5-carboxymethylaminomethyl modification enzyme MnmG</fullName>
    </recommendedName>
    <alternativeName>
        <fullName evidence="10 11">Glucose-inhibited division protein A</fullName>
    </alternativeName>
</protein>
<dbReference type="PANTHER" id="PTHR11806:SF0">
    <property type="entry name" value="PROTEIN MTO1 HOMOLOG, MITOCHONDRIAL"/>
    <property type="match status" value="1"/>
</dbReference>
<dbReference type="InterPro" id="IPR040131">
    <property type="entry name" value="MnmG_N"/>
</dbReference>
<dbReference type="Gene3D" id="1.10.10.1800">
    <property type="entry name" value="tRNA uridine 5-carboxymethylaminomethyl modification enzyme MnmG/GidA"/>
    <property type="match status" value="1"/>
</dbReference>
<dbReference type="InterPro" id="IPR026904">
    <property type="entry name" value="MnmG_C"/>
</dbReference>